<dbReference type="Pfam" id="PF14208">
    <property type="entry name" value="DUF4320"/>
    <property type="match status" value="1"/>
</dbReference>
<evidence type="ECO:0000313" key="3">
    <source>
        <dbReference type="Proteomes" id="UP000184010"/>
    </source>
</evidence>
<accession>A0A1M7UY66</accession>
<dbReference type="AlphaFoldDB" id="A0A1M7UY66"/>
<feature type="transmembrane region" description="Helical" evidence="1">
    <location>
        <begin position="12"/>
        <end position="36"/>
    </location>
</feature>
<reference evidence="3" key="1">
    <citation type="submission" date="2016-12" db="EMBL/GenBank/DDBJ databases">
        <authorList>
            <person name="Varghese N."/>
            <person name="Submissions S."/>
        </authorList>
    </citation>
    <scope>NUCLEOTIDE SEQUENCE [LARGE SCALE GENOMIC DNA]</scope>
    <source>
        <strain evidence="3">DSM 11544</strain>
    </source>
</reference>
<dbReference type="RefSeq" id="WP_072775095.1">
    <property type="nucleotide sequence ID" value="NZ_FRDN01000021.1"/>
</dbReference>
<protein>
    <recommendedName>
        <fullName evidence="4">DUF4320 family protein</fullName>
    </recommendedName>
</protein>
<dbReference type="Proteomes" id="UP000184010">
    <property type="component" value="Unassembled WGS sequence"/>
</dbReference>
<dbReference type="InterPro" id="IPR025469">
    <property type="entry name" value="DUF4320"/>
</dbReference>
<evidence type="ECO:0000256" key="1">
    <source>
        <dbReference type="SAM" id="Phobius"/>
    </source>
</evidence>
<gene>
    <name evidence="2" type="ORF">SAMN02745215_05020</name>
</gene>
<evidence type="ECO:0000313" key="2">
    <source>
        <dbReference type="EMBL" id="SHN87904.1"/>
    </source>
</evidence>
<keyword evidence="1" id="KW-1133">Transmembrane helix</keyword>
<keyword evidence="1" id="KW-0472">Membrane</keyword>
<dbReference type="EMBL" id="FRDN01000021">
    <property type="protein sequence ID" value="SHN87904.1"/>
    <property type="molecule type" value="Genomic_DNA"/>
</dbReference>
<organism evidence="2 3">
    <name type="scientific">Desulfitobacterium chlororespirans DSM 11544</name>
    <dbReference type="NCBI Taxonomy" id="1121395"/>
    <lineage>
        <taxon>Bacteria</taxon>
        <taxon>Bacillati</taxon>
        <taxon>Bacillota</taxon>
        <taxon>Clostridia</taxon>
        <taxon>Eubacteriales</taxon>
        <taxon>Desulfitobacteriaceae</taxon>
        <taxon>Desulfitobacterium</taxon>
    </lineage>
</organism>
<keyword evidence="1" id="KW-0812">Transmembrane</keyword>
<evidence type="ECO:0008006" key="4">
    <source>
        <dbReference type="Google" id="ProtNLM"/>
    </source>
</evidence>
<sequence length="132" mass="14646">MKVLRDKRGEGYLDTAIQVLASCIVLALALAVYPVVIGKFELNRFADDLKRQVEITGQTGSKMEAEIQSLKEDTKLNPNVHIDANTIDGSRIQFGDEFTITLTHDFDIGFGPFGSWPITLPARATGKSEVYW</sequence>
<proteinExistence type="predicted"/>
<dbReference type="STRING" id="1121395.SAMN02745215_05020"/>
<name>A0A1M7UY66_9FIRM</name>
<keyword evidence="3" id="KW-1185">Reference proteome</keyword>